<comment type="caution">
    <text evidence="2">The sequence shown here is derived from an EMBL/GenBank/DDBJ whole genome shotgun (WGS) entry which is preliminary data.</text>
</comment>
<sequence>MGDLPQSLTHSALLTLDHDAIDLSSYRQSNAKPPEDEDTENIYFTAHTSTDDADNATLCKLKSDVGVYMKHIKSASFNINDRHYAEFHSIIEHCYESLKQLQTRVNPSDAQEFGARDSKRRRRSGKSFAQPKGTGTPGS</sequence>
<dbReference type="Proteomes" id="UP001190700">
    <property type="component" value="Unassembled WGS sequence"/>
</dbReference>
<accession>A0AAE0EZN3</accession>
<evidence type="ECO:0000313" key="2">
    <source>
        <dbReference type="EMBL" id="KAK3246067.1"/>
    </source>
</evidence>
<evidence type="ECO:0000313" key="4">
    <source>
        <dbReference type="Proteomes" id="UP001190700"/>
    </source>
</evidence>
<gene>
    <name evidence="3" type="ORF">CYMTET_44384</name>
    <name evidence="2" type="ORF">CYMTET_44386</name>
</gene>
<organism evidence="2 4">
    <name type="scientific">Cymbomonas tetramitiformis</name>
    <dbReference type="NCBI Taxonomy" id="36881"/>
    <lineage>
        <taxon>Eukaryota</taxon>
        <taxon>Viridiplantae</taxon>
        <taxon>Chlorophyta</taxon>
        <taxon>Pyramimonadophyceae</taxon>
        <taxon>Pyramimonadales</taxon>
        <taxon>Pyramimonadaceae</taxon>
        <taxon>Cymbomonas</taxon>
    </lineage>
</organism>
<keyword evidence="4" id="KW-1185">Reference proteome</keyword>
<reference evidence="2 4" key="1">
    <citation type="journal article" date="2015" name="Genome Biol. Evol.">
        <title>Comparative Genomics of a Bacterivorous Green Alga Reveals Evolutionary Causalities and Consequences of Phago-Mixotrophic Mode of Nutrition.</title>
        <authorList>
            <person name="Burns J.A."/>
            <person name="Paasch A."/>
            <person name="Narechania A."/>
            <person name="Kim E."/>
        </authorList>
    </citation>
    <scope>NUCLEOTIDE SEQUENCE [LARGE SCALE GENOMIC DNA]</scope>
    <source>
        <strain evidence="2">PLY_AMNH</strain>
    </source>
</reference>
<name>A0AAE0EZN3_9CHLO</name>
<protein>
    <submittedName>
        <fullName evidence="2">Uncharacterized protein</fullName>
    </submittedName>
</protein>
<dbReference type="AlphaFoldDB" id="A0AAE0EZN3"/>
<proteinExistence type="predicted"/>
<dbReference type="EMBL" id="LGRX02030116">
    <property type="protein sequence ID" value="KAK3246070.1"/>
    <property type="molecule type" value="Genomic_DNA"/>
</dbReference>
<evidence type="ECO:0000313" key="3">
    <source>
        <dbReference type="EMBL" id="KAK3246070.1"/>
    </source>
</evidence>
<reference evidence="2" key="2">
    <citation type="submission" date="2023-06" db="EMBL/GenBank/DDBJ databases">
        <title>Long-read-based genome assembly of the green algal bacterivore Cymbomonas tetramitiformis.</title>
        <authorList>
            <person name="Gyaltshen Y."/>
            <person name="Rozenberg A."/>
            <person name="Paasch A."/>
            <person name="Burns J.A."/>
            <person name="Warring S."/>
            <person name="Larson R."/>
            <person name="Maurer-Alcala X."/>
            <person name="Dacks J."/>
            <person name="Kim E."/>
        </authorList>
    </citation>
    <scope>NUCLEOTIDE SEQUENCE</scope>
    <source>
        <strain evidence="2">PLY_AMNH</strain>
    </source>
</reference>
<dbReference type="EMBL" id="LGRX02030117">
    <property type="protein sequence ID" value="KAK3246067.1"/>
    <property type="molecule type" value="Genomic_DNA"/>
</dbReference>
<feature type="region of interest" description="Disordered" evidence="1">
    <location>
        <begin position="106"/>
        <end position="139"/>
    </location>
</feature>
<evidence type="ECO:0000256" key="1">
    <source>
        <dbReference type="SAM" id="MobiDB-lite"/>
    </source>
</evidence>